<sequence length="198" mass="20722">MDASEAEYLGCTLTRPWAPPSFLPGRLPCLAAPIAHAHAQAHAHSRPSLKWKALALGTAQHCRQARVRYGTVGTSPTSFPPICAQYLGTPSSRSFAAAAPVPPSIVSALLQTSINFLSHSSLAPRRELQFPEGVGASFALSVWSIVPVSDKRLALLLCPPESDKAVAAVSEKGPPAFGSRTPNQVITTAASLSAHLVG</sequence>
<name>A0A428S2U9_9HYPO</name>
<dbReference type="Proteomes" id="UP000287972">
    <property type="component" value="Unassembled WGS sequence"/>
</dbReference>
<reference evidence="1 2" key="1">
    <citation type="submission" date="2017-06" db="EMBL/GenBank/DDBJ databases">
        <title>Comparative genomic analysis of Ambrosia Fusariam Clade fungi.</title>
        <authorList>
            <person name="Stajich J.E."/>
            <person name="Carrillo J."/>
            <person name="Kijimoto T."/>
            <person name="Eskalen A."/>
            <person name="O'Donnell K."/>
            <person name="Kasson M."/>
        </authorList>
    </citation>
    <scope>NUCLEOTIDE SEQUENCE [LARGE SCALE GENOMIC DNA]</scope>
    <source>
        <strain evidence="1 2">NRRL62606</strain>
    </source>
</reference>
<dbReference type="AlphaFoldDB" id="A0A428S2U9"/>
<gene>
    <name evidence="1" type="ORF">CEP51_004232</name>
</gene>
<organism evidence="1 2">
    <name type="scientific">Fusarium floridanum</name>
    <dbReference type="NCBI Taxonomy" id="1325733"/>
    <lineage>
        <taxon>Eukaryota</taxon>
        <taxon>Fungi</taxon>
        <taxon>Dikarya</taxon>
        <taxon>Ascomycota</taxon>
        <taxon>Pezizomycotina</taxon>
        <taxon>Sordariomycetes</taxon>
        <taxon>Hypocreomycetidae</taxon>
        <taxon>Hypocreales</taxon>
        <taxon>Nectriaceae</taxon>
        <taxon>Fusarium</taxon>
        <taxon>Fusarium solani species complex</taxon>
    </lineage>
</organism>
<comment type="caution">
    <text evidence="1">The sequence shown here is derived from an EMBL/GenBank/DDBJ whole genome shotgun (WGS) entry which is preliminary data.</text>
</comment>
<proteinExistence type="predicted"/>
<dbReference type="EMBL" id="NKCL01000076">
    <property type="protein sequence ID" value="RSL83936.1"/>
    <property type="molecule type" value="Genomic_DNA"/>
</dbReference>
<protein>
    <submittedName>
        <fullName evidence="1">Uncharacterized protein</fullName>
    </submittedName>
</protein>
<keyword evidence="2" id="KW-1185">Reference proteome</keyword>
<accession>A0A428S2U9</accession>
<evidence type="ECO:0000313" key="2">
    <source>
        <dbReference type="Proteomes" id="UP000287972"/>
    </source>
</evidence>
<evidence type="ECO:0000313" key="1">
    <source>
        <dbReference type="EMBL" id="RSL83936.1"/>
    </source>
</evidence>